<evidence type="ECO:0000313" key="3">
    <source>
        <dbReference type="EMBL" id="KAJ5600748.1"/>
    </source>
</evidence>
<feature type="chain" id="PRO_5042211977" evidence="2">
    <location>
        <begin position="18"/>
        <end position="570"/>
    </location>
</feature>
<sequence>MRYTVLGIAGLVAAVEAQEIFHTTKGHSARSQCTQATASPSYYFQPFSFTLNETVRYATSMPSPTTTKTYAPAYTDAVKHFTSLSTTTWGSWLPGETVISATDHDDPYGQAAWSSMWQAADLQNYTTTGMYSTTVSPTPIPTSELVLPPSDYFGPNDCYNFPEDFVFGVAGSAAQIEGAIALEGRSPSLLEKLVADSRPKDYVTNENYYFYKQDIQRLAAMGVEYYSFTIPWSRILPFVHPGTPVNQQAIDHYDDLINTILDAGMQPVVTMLHFDSPLMFVASDNITKHPDIGYNNAGYQNETFVDAFVNYGKVLLTHFADRVPIWVTFNEPLLYAHVDAANRFNEMQLGFFGNPIFRGEQYPKSILDTLPGAKPLNDSELKYINGTSDFFGIDPYTATVVSPADEGIETCSKSTAESNLLFPYCVKQETENIYGWNIGYRSESYVYITPTYFREYLLYLWNTFRHPVFVSEFGFPVYGEADKDLPDQLFDSPRSVYYLSFMSEILKSIYEDGVHVMGALAWSFVDNWEFGDYSAQFGIQVVNRTTQQRHYKKSFFDLVDFVKTRQGNKG</sequence>
<dbReference type="Proteomes" id="UP001216150">
    <property type="component" value="Unassembled WGS sequence"/>
</dbReference>
<accession>A0AAD6E631</accession>
<dbReference type="PANTHER" id="PTHR10353">
    <property type="entry name" value="GLYCOSYL HYDROLASE"/>
    <property type="match status" value="1"/>
</dbReference>
<dbReference type="AlphaFoldDB" id="A0AAD6E631"/>
<dbReference type="Gene3D" id="3.20.20.80">
    <property type="entry name" value="Glycosidases"/>
    <property type="match status" value="2"/>
</dbReference>
<dbReference type="PRINTS" id="PR00131">
    <property type="entry name" value="GLHYDRLASE1"/>
</dbReference>
<dbReference type="GO" id="GO:0005975">
    <property type="term" value="P:carbohydrate metabolic process"/>
    <property type="evidence" value="ECO:0007669"/>
    <property type="project" value="InterPro"/>
</dbReference>
<dbReference type="SUPFAM" id="SSF51445">
    <property type="entry name" value="(Trans)glycosidases"/>
    <property type="match status" value="1"/>
</dbReference>
<organism evidence="3 4">
    <name type="scientific">Penicillium hetheringtonii</name>
    <dbReference type="NCBI Taxonomy" id="911720"/>
    <lineage>
        <taxon>Eukaryota</taxon>
        <taxon>Fungi</taxon>
        <taxon>Dikarya</taxon>
        <taxon>Ascomycota</taxon>
        <taxon>Pezizomycotina</taxon>
        <taxon>Eurotiomycetes</taxon>
        <taxon>Eurotiomycetidae</taxon>
        <taxon>Eurotiales</taxon>
        <taxon>Aspergillaceae</taxon>
        <taxon>Penicillium</taxon>
    </lineage>
</organism>
<gene>
    <name evidence="3" type="ORF">N7450_001815</name>
</gene>
<comment type="caution">
    <text evidence="3">The sequence shown here is derived from an EMBL/GenBank/DDBJ whole genome shotgun (WGS) entry which is preliminary data.</text>
</comment>
<name>A0AAD6E631_9EURO</name>
<dbReference type="Pfam" id="PF00232">
    <property type="entry name" value="Glyco_hydro_1"/>
    <property type="match status" value="2"/>
</dbReference>
<keyword evidence="2" id="KW-0732">Signal</keyword>
<dbReference type="EMBL" id="JAQJAC010000001">
    <property type="protein sequence ID" value="KAJ5600748.1"/>
    <property type="molecule type" value="Genomic_DNA"/>
</dbReference>
<comment type="similarity">
    <text evidence="1">Belongs to the glycosyl hydrolase 1 family.</text>
</comment>
<dbReference type="InterPro" id="IPR017853">
    <property type="entry name" value="GH"/>
</dbReference>
<evidence type="ECO:0000256" key="1">
    <source>
        <dbReference type="RuleBase" id="RU003690"/>
    </source>
</evidence>
<protein>
    <submittedName>
        <fullName evidence="3">CAZyme family GH1</fullName>
    </submittedName>
</protein>
<reference evidence="3 4" key="1">
    <citation type="journal article" date="2023" name="IMA Fungus">
        <title>Comparative genomic study of the Penicillium genus elucidates a diverse pangenome and 15 lateral gene transfer events.</title>
        <authorList>
            <person name="Petersen C."/>
            <person name="Sorensen T."/>
            <person name="Nielsen M.R."/>
            <person name="Sondergaard T.E."/>
            <person name="Sorensen J.L."/>
            <person name="Fitzpatrick D.A."/>
            <person name="Frisvad J.C."/>
            <person name="Nielsen K.L."/>
        </authorList>
    </citation>
    <scope>NUCLEOTIDE SEQUENCE [LARGE SCALE GENOMIC DNA]</scope>
    <source>
        <strain evidence="3 4">IBT 29057</strain>
    </source>
</reference>
<evidence type="ECO:0000256" key="2">
    <source>
        <dbReference type="SAM" id="SignalP"/>
    </source>
</evidence>
<dbReference type="GO" id="GO:0008422">
    <property type="term" value="F:beta-glucosidase activity"/>
    <property type="evidence" value="ECO:0007669"/>
    <property type="project" value="TreeGrafter"/>
</dbReference>
<keyword evidence="4" id="KW-1185">Reference proteome</keyword>
<feature type="signal peptide" evidence="2">
    <location>
        <begin position="1"/>
        <end position="17"/>
    </location>
</feature>
<dbReference type="InterPro" id="IPR001360">
    <property type="entry name" value="Glyco_hydro_1"/>
</dbReference>
<evidence type="ECO:0000313" key="4">
    <source>
        <dbReference type="Proteomes" id="UP001216150"/>
    </source>
</evidence>
<proteinExistence type="inferred from homology"/>
<dbReference type="PANTHER" id="PTHR10353:SF53">
    <property type="entry name" value="BETA-1,4-GLUCOSIDASE (EUROFUNG)"/>
    <property type="match status" value="1"/>
</dbReference>